<sequence length="549" mass="63111">MPRREIAPGRSCLECRRRKIKCDRARPCAYCVRVRIACKYPTQRTALDEDPTALDRMASLESKLRAVEKRLSEITDSPRSSLLTGATSSRGDESYISHSSDMERLGGRESRPPSIPSSSILLPQPYIEIERLRPPPATIALLWQKYLDVVDPLLKTFHTPTVQKLVMKAVRGRDGLDSPSECLLFVIYYATVAAMSEEDCRAEFEEERSVLLKEYRAGVEYLLSRLNVLESSDLMVLQALTIYLITGRCDENGPDVYALVGLAVGMALKMGLNRDGAETGLSPFQVEMRRRLWWQLCILDVRVAEDRRSEPCILESSFNTRLPSNVSDANLHPDMSRLPGVEHGRTEMLFSLVRFEGSYFARQMVFSDTFSEANGYIKLSTAQKCQAIDLFQERIEKQYLSYCDDRIPLDKITMLSMRLIITRLKLTVISQTSLEAESKYKSKAQRRDWMTLLQDAETLRAYEPGKQWLWLFQTYIEWDALAHLLLHLRNGPFGDDASTAWQLAYRVYNHWKDAQATWRDHRWKQIEELRLEVLRSRQMAHANQVMAGT</sequence>
<proteinExistence type="predicted"/>
<evidence type="ECO:0000313" key="10">
    <source>
        <dbReference type="Proteomes" id="UP001610432"/>
    </source>
</evidence>
<dbReference type="SMART" id="SM00066">
    <property type="entry name" value="GAL4"/>
    <property type="match status" value="1"/>
</dbReference>
<evidence type="ECO:0000256" key="4">
    <source>
        <dbReference type="ARBA" id="ARBA00023125"/>
    </source>
</evidence>
<evidence type="ECO:0000256" key="2">
    <source>
        <dbReference type="ARBA" id="ARBA00022723"/>
    </source>
</evidence>
<dbReference type="CDD" id="cd00067">
    <property type="entry name" value="GAL4"/>
    <property type="match status" value="1"/>
</dbReference>
<dbReference type="RefSeq" id="XP_070886788.1">
    <property type="nucleotide sequence ID" value="XM_071031137.1"/>
</dbReference>
<accession>A0ABR4LUI7</accession>
<keyword evidence="3" id="KW-0805">Transcription regulation</keyword>
<dbReference type="PANTHER" id="PTHR31001">
    <property type="entry name" value="UNCHARACTERIZED TRANSCRIPTIONAL REGULATORY PROTEIN"/>
    <property type="match status" value="1"/>
</dbReference>
<dbReference type="GeneID" id="98146209"/>
<feature type="domain" description="Zn(2)-C6 fungal-type" evidence="8">
    <location>
        <begin position="11"/>
        <end position="40"/>
    </location>
</feature>
<dbReference type="PROSITE" id="PS50048">
    <property type="entry name" value="ZN2_CY6_FUNGAL_2"/>
    <property type="match status" value="1"/>
</dbReference>
<feature type="compositionally biased region" description="Basic and acidic residues" evidence="7">
    <location>
        <begin position="90"/>
        <end position="111"/>
    </location>
</feature>
<feature type="compositionally biased region" description="Polar residues" evidence="7">
    <location>
        <begin position="77"/>
        <end position="89"/>
    </location>
</feature>
<evidence type="ECO:0000313" key="9">
    <source>
        <dbReference type="EMBL" id="KAL2867809.1"/>
    </source>
</evidence>
<dbReference type="CDD" id="cd12148">
    <property type="entry name" value="fungal_TF_MHR"/>
    <property type="match status" value="1"/>
</dbReference>
<keyword evidence="6" id="KW-0539">Nucleus</keyword>
<dbReference type="SUPFAM" id="SSF57701">
    <property type="entry name" value="Zn2/Cys6 DNA-binding domain"/>
    <property type="match status" value="1"/>
</dbReference>
<evidence type="ECO:0000256" key="6">
    <source>
        <dbReference type="ARBA" id="ARBA00023242"/>
    </source>
</evidence>
<dbReference type="InterPro" id="IPR036864">
    <property type="entry name" value="Zn2-C6_fun-type_DNA-bd_sf"/>
</dbReference>
<evidence type="ECO:0000256" key="3">
    <source>
        <dbReference type="ARBA" id="ARBA00023015"/>
    </source>
</evidence>
<dbReference type="PANTHER" id="PTHR31001:SF91">
    <property type="entry name" value="ZN(II)2CYS6 TRANSCRIPTION FACTOR (EUROFUNG)"/>
    <property type="match status" value="1"/>
</dbReference>
<evidence type="ECO:0000256" key="7">
    <source>
        <dbReference type="SAM" id="MobiDB-lite"/>
    </source>
</evidence>
<dbReference type="PROSITE" id="PS00463">
    <property type="entry name" value="ZN2_CY6_FUNGAL_1"/>
    <property type="match status" value="1"/>
</dbReference>
<dbReference type="InterPro" id="IPR007219">
    <property type="entry name" value="XnlR_reg_dom"/>
</dbReference>
<dbReference type="SMART" id="SM00906">
    <property type="entry name" value="Fungal_trans"/>
    <property type="match status" value="1"/>
</dbReference>
<dbReference type="Pfam" id="PF04082">
    <property type="entry name" value="Fungal_trans"/>
    <property type="match status" value="1"/>
</dbReference>
<keyword evidence="10" id="KW-1185">Reference proteome</keyword>
<name>A0ABR4LUI7_9EURO</name>
<comment type="caution">
    <text evidence="9">The sequence shown here is derived from an EMBL/GenBank/DDBJ whole genome shotgun (WGS) entry which is preliminary data.</text>
</comment>
<reference evidence="9 10" key="1">
    <citation type="submission" date="2024-07" db="EMBL/GenBank/DDBJ databases">
        <title>Section-level genome sequencing and comparative genomics of Aspergillus sections Usti and Cavernicolus.</title>
        <authorList>
            <consortium name="Lawrence Berkeley National Laboratory"/>
            <person name="Nybo J.L."/>
            <person name="Vesth T.C."/>
            <person name="Theobald S."/>
            <person name="Frisvad J.C."/>
            <person name="Larsen T.O."/>
            <person name="Kjaerboelling I."/>
            <person name="Rothschild-Mancinelli K."/>
            <person name="Lyhne E.K."/>
            <person name="Kogle M.E."/>
            <person name="Barry K."/>
            <person name="Clum A."/>
            <person name="Na H."/>
            <person name="Ledsgaard L."/>
            <person name="Lin J."/>
            <person name="Lipzen A."/>
            <person name="Kuo A."/>
            <person name="Riley R."/>
            <person name="Mondo S."/>
            <person name="Labutti K."/>
            <person name="Haridas S."/>
            <person name="Pangalinan J."/>
            <person name="Salamov A.A."/>
            <person name="Simmons B.A."/>
            <person name="Magnuson J.K."/>
            <person name="Chen J."/>
            <person name="Drula E."/>
            <person name="Henrissat B."/>
            <person name="Wiebenga A."/>
            <person name="Lubbers R.J."/>
            <person name="Gomes A.C."/>
            <person name="Macurrencykelacurrency M.R."/>
            <person name="Stajich J."/>
            <person name="Grigoriev I.V."/>
            <person name="Mortensen U.H."/>
            <person name="De Vries R.P."/>
            <person name="Baker S.E."/>
            <person name="Andersen M.R."/>
        </authorList>
    </citation>
    <scope>NUCLEOTIDE SEQUENCE [LARGE SCALE GENOMIC DNA]</scope>
    <source>
        <strain evidence="9 10">CBS 449.75</strain>
    </source>
</reference>
<keyword evidence="4" id="KW-0238">DNA-binding</keyword>
<evidence type="ECO:0000256" key="1">
    <source>
        <dbReference type="ARBA" id="ARBA00004123"/>
    </source>
</evidence>
<dbReference type="Gene3D" id="4.10.240.10">
    <property type="entry name" value="Zn(2)-C6 fungal-type DNA-binding domain"/>
    <property type="match status" value="1"/>
</dbReference>
<dbReference type="InterPro" id="IPR050613">
    <property type="entry name" value="Sec_Metabolite_Reg"/>
</dbReference>
<feature type="region of interest" description="Disordered" evidence="7">
    <location>
        <begin position="77"/>
        <end position="117"/>
    </location>
</feature>
<dbReference type="InterPro" id="IPR001138">
    <property type="entry name" value="Zn2Cys6_DnaBD"/>
</dbReference>
<comment type="subcellular location">
    <subcellularLocation>
        <location evidence="1">Nucleus</location>
    </subcellularLocation>
</comment>
<keyword evidence="5" id="KW-0804">Transcription</keyword>
<dbReference type="Proteomes" id="UP001610432">
    <property type="component" value="Unassembled WGS sequence"/>
</dbReference>
<keyword evidence="2" id="KW-0479">Metal-binding</keyword>
<evidence type="ECO:0000259" key="8">
    <source>
        <dbReference type="PROSITE" id="PS50048"/>
    </source>
</evidence>
<protein>
    <submittedName>
        <fullName evidence="9">Fungal-specific transcription factor domain-containing protein</fullName>
    </submittedName>
</protein>
<evidence type="ECO:0000256" key="5">
    <source>
        <dbReference type="ARBA" id="ARBA00023163"/>
    </source>
</evidence>
<dbReference type="Pfam" id="PF00172">
    <property type="entry name" value="Zn_clus"/>
    <property type="match status" value="1"/>
</dbReference>
<organism evidence="9 10">
    <name type="scientific">Aspergillus lucknowensis</name>
    <dbReference type="NCBI Taxonomy" id="176173"/>
    <lineage>
        <taxon>Eukaryota</taxon>
        <taxon>Fungi</taxon>
        <taxon>Dikarya</taxon>
        <taxon>Ascomycota</taxon>
        <taxon>Pezizomycotina</taxon>
        <taxon>Eurotiomycetes</taxon>
        <taxon>Eurotiomycetidae</taxon>
        <taxon>Eurotiales</taxon>
        <taxon>Aspergillaceae</taxon>
        <taxon>Aspergillus</taxon>
        <taxon>Aspergillus subgen. Nidulantes</taxon>
    </lineage>
</organism>
<gene>
    <name evidence="9" type="ORF">BJX67DRAFT_371782</name>
</gene>
<dbReference type="EMBL" id="JBFXLQ010000017">
    <property type="protein sequence ID" value="KAL2867809.1"/>
    <property type="molecule type" value="Genomic_DNA"/>
</dbReference>